<dbReference type="Pfam" id="PF00867">
    <property type="entry name" value="XPG_I"/>
    <property type="match status" value="1"/>
</dbReference>
<dbReference type="Pfam" id="PF04053">
    <property type="entry name" value="B-prop_COPA_B_2nd"/>
    <property type="match status" value="1"/>
</dbReference>
<dbReference type="Gene3D" id="3.40.50.1010">
    <property type="entry name" value="5'-nuclease"/>
    <property type="match status" value="1"/>
</dbReference>
<dbReference type="GO" id="GO:0030117">
    <property type="term" value="C:membrane coat"/>
    <property type="evidence" value="ECO:0007669"/>
    <property type="project" value="InterPro"/>
</dbReference>
<comment type="subcellular location">
    <subcellularLocation>
        <location evidence="2">Cytoplasm</location>
    </subcellularLocation>
    <subcellularLocation>
        <location evidence="1">Golgi apparatus membrane</location>
        <topology evidence="1">Peripheral membrane protein</topology>
        <orientation evidence="1">Cytoplasmic side</orientation>
    </subcellularLocation>
</comment>
<dbReference type="InterPro" id="IPR006084">
    <property type="entry name" value="XPG/Rad2"/>
</dbReference>
<proteinExistence type="predicted"/>
<dbReference type="OrthoDB" id="10261470at2759"/>
<reference evidence="12 13" key="1">
    <citation type="submission" date="2014-04" db="EMBL/GenBank/DDBJ databases">
        <authorList>
            <consortium name="DOE Joint Genome Institute"/>
            <person name="Kuo A."/>
            <person name="Kohler A."/>
            <person name="Nagy L.G."/>
            <person name="Floudas D."/>
            <person name="Copeland A."/>
            <person name="Barry K.W."/>
            <person name="Cichocki N."/>
            <person name="Veneault-Fourrey C."/>
            <person name="LaButti K."/>
            <person name="Lindquist E.A."/>
            <person name="Lipzen A."/>
            <person name="Lundell T."/>
            <person name="Morin E."/>
            <person name="Murat C."/>
            <person name="Sun H."/>
            <person name="Tunlid A."/>
            <person name="Henrissat B."/>
            <person name="Grigoriev I.V."/>
            <person name="Hibbett D.S."/>
            <person name="Martin F."/>
            <person name="Nordberg H.P."/>
            <person name="Cantor M.N."/>
            <person name="Hua S.X."/>
        </authorList>
    </citation>
    <scope>NUCLEOTIDE SEQUENCE [LARGE SCALE GENOMIC DNA]</scope>
    <source>
        <strain evidence="12 13">Foug A</strain>
    </source>
</reference>
<dbReference type="Gene3D" id="1.25.40.470">
    <property type="match status" value="1"/>
</dbReference>
<keyword evidence="5" id="KW-0853">WD repeat</keyword>
<dbReference type="AlphaFoldDB" id="A0A0C3DT67"/>
<protein>
    <recommendedName>
        <fullName evidence="11">XPG-I domain-containing protein</fullName>
    </recommendedName>
</protein>
<dbReference type="Proteomes" id="UP000053989">
    <property type="component" value="Unassembled WGS sequence"/>
</dbReference>
<keyword evidence="4" id="KW-0963">Cytoplasm</keyword>
<evidence type="ECO:0000256" key="1">
    <source>
        <dbReference type="ARBA" id="ARBA00004255"/>
    </source>
</evidence>
<evidence type="ECO:0000256" key="3">
    <source>
        <dbReference type="ARBA" id="ARBA00022448"/>
    </source>
</evidence>
<keyword evidence="13" id="KW-1185">Reference proteome</keyword>
<dbReference type="CDD" id="cd22948">
    <property type="entry name" value="Coatomer_WDAD_alpha"/>
    <property type="match status" value="1"/>
</dbReference>
<keyword evidence="10" id="KW-0472">Membrane</keyword>
<dbReference type="GO" id="GO:0006886">
    <property type="term" value="P:intracellular protein transport"/>
    <property type="evidence" value="ECO:0007669"/>
    <property type="project" value="InterPro"/>
</dbReference>
<keyword evidence="7" id="KW-0931">ER-Golgi transport</keyword>
<evidence type="ECO:0000256" key="7">
    <source>
        <dbReference type="ARBA" id="ARBA00022892"/>
    </source>
</evidence>
<dbReference type="InterPro" id="IPR006086">
    <property type="entry name" value="XPG-I_dom"/>
</dbReference>
<dbReference type="HOGENOM" id="CLU_274416_0_0_1"/>
<dbReference type="GO" id="GO:0005198">
    <property type="term" value="F:structural molecule activity"/>
    <property type="evidence" value="ECO:0007669"/>
    <property type="project" value="InterPro"/>
</dbReference>
<gene>
    <name evidence="12" type="ORF">SCLCIDRAFT_23988</name>
</gene>
<dbReference type="FunFam" id="1.25.40.470:FF:000002">
    <property type="entry name" value="Coatomer subunit alpha"/>
    <property type="match status" value="1"/>
</dbReference>
<dbReference type="InterPro" id="IPR029060">
    <property type="entry name" value="PIN-like_dom_sf"/>
</dbReference>
<dbReference type="GO" id="GO:0017108">
    <property type="term" value="F:5'-flap endonuclease activity"/>
    <property type="evidence" value="ECO:0007669"/>
    <property type="project" value="TreeGrafter"/>
</dbReference>
<dbReference type="SMART" id="SM00484">
    <property type="entry name" value="XPGI"/>
    <property type="match status" value="1"/>
</dbReference>
<dbReference type="GO" id="GO:0016192">
    <property type="term" value="P:vesicle-mediated transport"/>
    <property type="evidence" value="ECO:0007669"/>
    <property type="project" value="UniProtKB-KW"/>
</dbReference>
<keyword evidence="6" id="KW-0677">Repeat</keyword>
<dbReference type="InParanoid" id="A0A0C3DT67"/>
<organism evidence="12 13">
    <name type="scientific">Scleroderma citrinum Foug A</name>
    <dbReference type="NCBI Taxonomy" id="1036808"/>
    <lineage>
        <taxon>Eukaryota</taxon>
        <taxon>Fungi</taxon>
        <taxon>Dikarya</taxon>
        <taxon>Basidiomycota</taxon>
        <taxon>Agaricomycotina</taxon>
        <taxon>Agaricomycetes</taxon>
        <taxon>Agaricomycetidae</taxon>
        <taxon>Boletales</taxon>
        <taxon>Sclerodermatineae</taxon>
        <taxon>Sclerodermataceae</taxon>
        <taxon>Scleroderma</taxon>
    </lineage>
</organism>
<feature type="domain" description="XPG-I" evidence="11">
    <location>
        <begin position="650"/>
        <end position="722"/>
    </location>
</feature>
<dbReference type="InterPro" id="IPR047312">
    <property type="entry name" value="Coatomer_alpha_WD-assoc_reg"/>
</dbReference>
<dbReference type="STRING" id="1036808.A0A0C3DT67"/>
<dbReference type="GO" id="GO:0006974">
    <property type="term" value="P:DNA damage response"/>
    <property type="evidence" value="ECO:0007669"/>
    <property type="project" value="UniProtKB-ARBA"/>
</dbReference>
<evidence type="ECO:0000256" key="9">
    <source>
        <dbReference type="ARBA" id="ARBA00023034"/>
    </source>
</evidence>
<evidence type="ECO:0000256" key="6">
    <source>
        <dbReference type="ARBA" id="ARBA00022737"/>
    </source>
</evidence>
<dbReference type="SUPFAM" id="SSF88723">
    <property type="entry name" value="PIN domain-like"/>
    <property type="match status" value="1"/>
</dbReference>
<dbReference type="InterPro" id="IPR006692">
    <property type="entry name" value="Beta-prop_COPA/B_2nd"/>
</dbReference>
<evidence type="ECO:0000256" key="2">
    <source>
        <dbReference type="ARBA" id="ARBA00004496"/>
    </source>
</evidence>
<dbReference type="GO" id="GO:0000139">
    <property type="term" value="C:Golgi membrane"/>
    <property type="evidence" value="ECO:0007669"/>
    <property type="project" value="UniProtKB-SubCell"/>
</dbReference>
<evidence type="ECO:0000313" key="12">
    <source>
        <dbReference type="EMBL" id="KIM63820.1"/>
    </source>
</evidence>
<dbReference type="InterPro" id="IPR056176">
    <property type="entry name" value="TPR_COPA_B"/>
</dbReference>
<reference evidence="13" key="2">
    <citation type="submission" date="2015-01" db="EMBL/GenBank/DDBJ databases">
        <title>Evolutionary Origins and Diversification of the Mycorrhizal Mutualists.</title>
        <authorList>
            <consortium name="DOE Joint Genome Institute"/>
            <consortium name="Mycorrhizal Genomics Consortium"/>
            <person name="Kohler A."/>
            <person name="Kuo A."/>
            <person name="Nagy L.G."/>
            <person name="Floudas D."/>
            <person name="Copeland A."/>
            <person name="Barry K.W."/>
            <person name="Cichocki N."/>
            <person name="Veneault-Fourrey C."/>
            <person name="LaButti K."/>
            <person name="Lindquist E.A."/>
            <person name="Lipzen A."/>
            <person name="Lundell T."/>
            <person name="Morin E."/>
            <person name="Murat C."/>
            <person name="Riley R."/>
            <person name="Ohm R."/>
            <person name="Sun H."/>
            <person name="Tunlid A."/>
            <person name="Henrissat B."/>
            <person name="Grigoriev I.V."/>
            <person name="Hibbett D.S."/>
            <person name="Martin F."/>
        </authorList>
    </citation>
    <scope>NUCLEOTIDE SEQUENCE [LARGE SCALE GENOMIC DNA]</scope>
    <source>
        <strain evidence="13">Foug A</strain>
    </source>
</reference>
<dbReference type="EMBL" id="KN822032">
    <property type="protein sequence ID" value="KIM63820.1"/>
    <property type="molecule type" value="Genomic_DNA"/>
</dbReference>
<dbReference type="PANTHER" id="PTHR11081:SF75">
    <property type="entry name" value="ENDONUCLEASE, PUTATIVE (AFU_ORTHOLOGUE AFUA_3G13260)-RELATED"/>
    <property type="match status" value="1"/>
</dbReference>
<name>A0A0C3DT67_9AGAM</name>
<evidence type="ECO:0000256" key="10">
    <source>
        <dbReference type="ARBA" id="ARBA00023136"/>
    </source>
</evidence>
<evidence type="ECO:0000256" key="4">
    <source>
        <dbReference type="ARBA" id="ARBA00022490"/>
    </source>
</evidence>
<evidence type="ECO:0000256" key="8">
    <source>
        <dbReference type="ARBA" id="ARBA00022927"/>
    </source>
</evidence>
<keyword evidence="8" id="KW-0653">Protein transport</keyword>
<keyword evidence="3" id="KW-0813">Transport</keyword>
<evidence type="ECO:0000256" key="5">
    <source>
        <dbReference type="ARBA" id="ARBA00022574"/>
    </source>
</evidence>
<accession>A0A0C3DT67</accession>
<dbReference type="Pfam" id="PF23953">
    <property type="entry name" value="TPR_COPA_B"/>
    <property type="match status" value="1"/>
</dbReference>
<evidence type="ECO:0000259" key="11">
    <source>
        <dbReference type="SMART" id="SM00484"/>
    </source>
</evidence>
<evidence type="ECO:0000313" key="13">
    <source>
        <dbReference type="Proteomes" id="UP000053989"/>
    </source>
</evidence>
<keyword evidence="9" id="KW-0333">Golgi apparatus</keyword>
<dbReference type="PANTHER" id="PTHR11081">
    <property type="entry name" value="FLAP ENDONUCLEASE FAMILY MEMBER"/>
    <property type="match status" value="1"/>
</dbReference>
<sequence length="1168" mass="128955">MVSLNNGLYKLSMLPTQTNGDIKDSSADGKCGSAHSTIFIARNRLAVLQKTNQLIEVRDLSNSVVKTINPPIQTNEIFYGGTACLILSSTTSVALYDLQQEKAIVELNSPPVKYVVWSADSQLVALMSKHTVTIANMNFVQNCLVHETIRIKSGAWDDAGVFIYSTLNHIKYCLPQGDHGVFCMLDNPVYLTHVKGKTAYYLDHSAHPWTIIFDPTEYRFKLALLCNNYEEMLHIIHTSTLLGQSIIAYLQKKGFPEIMLHFVQDKNTRFDLAIECGNLDVALEMAKSIDRPECWNQLAQKALKQGSHKIVEKAYQQTKSFDHLSFLYMVVGSTEKLTRMQKIADAHGDPMLRFHNALYTGDVRNRIAILRDIGLYPLAYPTAKTNGLKEEAAEILEVAGLTEADVDDVLSYGQSTLKLPPIITSTQNMNWPVISGSKSFWDHALANGHLDTDGEILYANGIDGSGPALSSALDDWVKEEGTQDMIDPEEGGWELDAAGGETEDQEEEFEDAIDEEDTLGAGATTGVAGLFETAMQVLAPAARRCTLSEFAIESLYRSDDRVGGQLLAVGFNANAWIYPLLNMFLWPQAGAAGSPEIDIIFSCLAAISQMLLHPYFVFDGPDCPQLQWGKGTVFTSSPPLLLQCFQELLTAFGFNWHIAPGEADAELAYFQTYYGLLDAVVTPYNDSLLFGAPSVIRSAPQSDRYEDVEVYSSEAIEQCASLEWGDLLLIVLMSSSDINTGHCWCSVDIACRLAQYGFGWTLLQAAVMLQFVKFMDFVAKWREDHELARVIVEEHIEFPDLAVLGMYLLPLISWSDGGHPPVPAVTSCQPNLVSLAAFCSQCLCWPVDTIQSRLMDVRAGTAMRALLQLPGNVDGEVLRCGLQVVCYFDELVPTYKISVPGQSLAIVDPSPVVHMSAPGEDGGNSDEFYEMVIPAVMLEHLRPDLSQGSVHLSCQPSLMDEDVGSPPFDSVPVNLIALIPEARVIDLTEDKDAQCFKTKVIDLTIEPPGWQRPWPTAKKAPVAMPRQMTACTKDNAPAGSSGKPMRKARAAAVKDLPSLQEAHQTKESGKERHLQAERTCVTYSGHVQQGCEWLQNLVAASGSLNWHHEEHLKTYGNPNFKDALERTPNECSDSALALYLSWKGFDQKCSQSTIDGIHAGFKWWWDGV</sequence>
<dbReference type="CDD" id="cd09870">
    <property type="entry name" value="PIN_YEN1"/>
    <property type="match status" value="1"/>
</dbReference>